<comment type="caution">
    <text evidence="2">The sequence shown here is derived from an EMBL/GenBank/DDBJ whole genome shotgun (WGS) entry which is preliminary data.</text>
</comment>
<proteinExistence type="inferred from homology"/>
<dbReference type="SUPFAM" id="SSF109755">
    <property type="entry name" value="PhoU-like"/>
    <property type="match status" value="1"/>
</dbReference>
<dbReference type="EMBL" id="JABMOJ010000492">
    <property type="protein sequence ID" value="NQV66271.1"/>
    <property type="molecule type" value="Genomic_DNA"/>
</dbReference>
<dbReference type="PANTHER" id="PTHR36536">
    <property type="entry name" value="UPF0111 PROTEIN HI_1603"/>
    <property type="match status" value="1"/>
</dbReference>
<sequence>MAISPLFNQLFSRSPVAPMQEHMKVAAQAATEVQGYMAAVIAGDWDQATTLGAHINDLEDEADDIKRKIRLSLPRSLFMPVSRSDLLELLQAQDRIANLAKHIVGLTSSRRMAIPAALAPAMTALVEAAVKPANVALEALNELDELITTGFSGKEVELVSAMIARLDAVEHAADIKEAELTRLLYSLEKSLDPVDVMFLYRLIEWIGDLADKSQTVGNRMLYLIAR</sequence>
<accession>A0A973AB00</accession>
<dbReference type="InterPro" id="IPR038078">
    <property type="entry name" value="PhoU-like_sf"/>
</dbReference>
<protein>
    <submittedName>
        <fullName evidence="2">TIGR00153 family protein</fullName>
    </submittedName>
</protein>
<dbReference type="Gene3D" id="1.20.58.220">
    <property type="entry name" value="Phosphate transport system protein phou homolog 2, domain 2"/>
    <property type="match status" value="1"/>
</dbReference>
<evidence type="ECO:0000313" key="3">
    <source>
        <dbReference type="Proteomes" id="UP000754644"/>
    </source>
</evidence>
<gene>
    <name evidence="2" type="ORF">HQ497_13000</name>
</gene>
<dbReference type="Pfam" id="PF01865">
    <property type="entry name" value="PhoU_div"/>
    <property type="match status" value="1"/>
</dbReference>
<comment type="similarity">
    <text evidence="1">Belongs to the UPF0111 family.</text>
</comment>
<dbReference type="NCBIfam" id="TIGR00153">
    <property type="entry name" value="TIGR00153 family protein"/>
    <property type="match status" value="1"/>
</dbReference>
<dbReference type="InterPro" id="IPR018445">
    <property type="entry name" value="Put_Phosphate_transp_reg"/>
</dbReference>
<evidence type="ECO:0000313" key="2">
    <source>
        <dbReference type="EMBL" id="NQV66271.1"/>
    </source>
</evidence>
<dbReference type="Proteomes" id="UP000754644">
    <property type="component" value="Unassembled WGS sequence"/>
</dbReference>
<evidence type="ECO:0000256" key="1">
    <source>
        <dbReference type="ARBA" id="ARBA00008591"/>
    </source>
</evidence>
<dbReference type="InterPro" id="IPR002727">
    <property type="entry name" value="DUF47"/>
</dbReference>
<reference evidence="2" key="1">
    <citation type="submission" date="2020-05" db="EMBL/GenBank/DDBJ databases">
        <title>Sulfur intermediates as new biogeochemical hubs in an aquatic model microbial ecosystem.</title>
        <authorList>
            <person name="Vigneron A."/>
        </authorList>
    </citation>
    <scope>NUCLEOTIDE SEQUENCE</scope>
    <source>
        <strain evidence="2">Bin.250</strain>
    </source>
</reference>
<dbReference type="AlphaFoldDB" id="A0A973AB00"/>
<name>A0A973AB00_9GAMM</name>
<organism evidence="2 3">
    <name type="scientific">SAR86 cluster bacterium</name>
    <dbReference type="NCBI Taxonomy" id="2030880"/>
    <lineage>
        <taxon>Bacteria</taxon>
        <taxon>Pseudomonadati</taxon>
        <taxon>Pseudomonadota</taxon>
        <taxon>Gammaproteobacteria</taxon>
        <taxon>SAR86 cluster</taxon>
    </lineage>
</organism>
<dbReference type="PANTHER" id="PTHR36536:SF3">
    <property type="entry name" value="UPF0111 PROTEIN HI_1603"/>
    <property type="match status" value="1"/>
</dbReference>